<proteinExistence type="predicted"/>
<accession>A0ABU4GDB8</accession>
<dbReference type="EMBL" id="JAUBDI010000016">
    <property type="protein sequence ID" value="MDW0114362.1"/>
    <property type="molecule type" value="Genomic_DNA"/>
</dbReference>
<dbReference type="RefSeq" id="WP_317945344.1">
    <property type="nucleotide sequence ID" value="NZ_JAUBDI010000016.1"/>
</dbReference>
<sequence length="109" mass="13326">MKELVLFKNELKSTRPSRYKLLGIVSQIILSNELYKKNNDMKDFLKYVFNLEFKDYVMASRTLILARTVRYIEKCSEENYLIYKKRLYKYVDQKIEFKDNEKNIFDGWL</sequence>
<dbReference type="Proteomes" id="UP001282284">
    <property type="component" value="Unassembled WGS sequence"/>
</dbReference>
<keyword evidence="2" id="KW-1185">Reference proteome</keyword>
<name>A0ABU4GDB8_9BACL</name>
<evidence type="ECO:0000313" key="1">
    <source>
        <dbReference type="EMBL" id="MDW0114362.1"/>
    </source>
</evidence>
<organism evidence="1 2">
    <name type="scientific">Sporosarcina saromensis</name>
    <dbReference type="NCBI Taxonomy" id="359365"/>
    <lineage>
        <taxon>Bacteria</taxon>
        <taxon>Bacillati</taxon>
        <taxon>Bacillota</taxon>
        <taxon>Bacilli</taxon>
        <taxon>Bacillales</taxon>
        <taxon>Caryophanaceae</taxon>
        <taxon>Sporosarcina</taxon>
    </lineage>
</organism>
<evidence type="ECO:0000313" key="2">
    <source>
        <dbReference type="Proteomes" id="UP001282284"/>
    </source>
</evidence>
<gene>
    <name evidence="1" type="ORF">QT711_14285</name>
</gene>
<reference evidence="1 2" key="1">
    <citation type="submission" date="2023-06" db="EMBL/GenBank/DDBJ databases">
        <title>Sporosarcina sp. nov., isolated from Korean traditional fermented seafood 'Jeotgal'.</title>
        <authorList>
            <person name="Yang A.I."/>
            <person name="Shin N.-R."/>
        </authorList>
    </citation>
    <scope>NUCLEOTIDE SEQUENCE [LARGE SCALE GENOMIC DNA]</scope>
    <source>
        <strain evidence="1 2">KCTC13119</strain>
    </source>
</reference>
<comment type="caution">
    <text evidence="1">The sequence shown here is derived from an EMBL/GenBank/DDBJ whole genome shotgun (WGS) entry which is preliminary data.</text>
</comment>
<protein>
    <submittedName>
        <fullName evidence="1">Uncharacterized protein</fullName>
    </submittedName>
</protein>